<dbReference type="SUPFAM" id="SSF51658">
    <property type="entry name" value="Xylose isomerase-like"/>
    <property type="match status" value="1"/>
</dbReference>
<sequence>MKPCLHPSIVDTNELEAYLDLAVQCGYEWVDVPLHWLHQEVERTSSSRVEAMFQSRRLRLASFGLPVDLYADEADYVRDLALLPERVAFAVGLGAVRCTTFLWPSIDERPVPYASRLARRLRQCAVALMPHGVRLGLEYVGPHHLRNRAYPFVQNLAELAIFLEAVGAPNVGFLIDSFHWYTAEESTDDLALLKPEQIVHVHVNDALEEPSLAHDQRRCLPGDGRIPLASFLRALYEAGYRGPVSTEVLHQEPLAGSNAERAQTAFERLTQMIANVKGDC</sequence>
<proteinExistence type="predicted"/>
<dbReference type="EMBL" id="FNOJ01000001">
    <property type="protein sequence ID" value="SDW02493.1"/>
    <property type="molecule type" value="Genomic_DNA"/>
</dbReference>
<dbReference type="GO" id="GO:0016853">
    <property type="term" value="F:isomerase activity"/>
    <property type="evidence" value="ECO:0007669"/>
    <property type="project" value="UniProtKB-KW"/>
</dbReference>
<dbReference type="InterPro" id="IPR036237">
    <property type="entry name" value="Xyl_isomerase-like_sf"/>
</dbReference>
<dbReference type="Pfam" id="PF01261">
    <property type="entry name" value="AP_endonuc_2"/>
    <property type="match status" value="1"/>
</dbReference>
<dbReference type="InterPro" id="IPR050312">
    <property type="entry name" value="IolE/XylAMocC-like"/>
</dbReference>
<dbReference type="RefSeq" id="WP_006446323.1">
    <property type="nucleotide sequence ID" value="NZ_FNOJ01000001.1"/>
</dbReference>
<keyword evidence="2" id="KW-0413">Isomerase</keyword>
<dbReference type="InterPro" id="IPR013022">
    <property type="entry name" value="Xyl_isomerase-like_TIM-brl"/>
</dbReference>
<dbReference type="Gene3D" id="3.20.20.150">
    <property type="entry name" value="Divalent-metal-dependent TIM barrel enzymes"/>
    <property type="match status" value="1"/>
</dbReference>
<dbReference type="AlphaFoldDB" id="A0A1H2Q5S5"/>
<keyword evidence="3" id="KW-1185">Reference proteome</keyword>
<dbReference type="PANTHER" id="PTHR12110:SF21">
    <property type="entry name" value="XYLOSE ISOMERASE-LIKE TIM BARREL DOMAIN-CONTAINING PROTEIN"/>
    <property type="match status" value="1"/>
</dbReference>
<gene>
    <name evidence="2" type="ORF">SAMN04489725_10196</name>
</gene>
<feature type="domain" description="Xylose isomerase-like TIM barrel" evidence="1">
    <location>
        <begin position="19"/>
        <end position="267"/>
    </location>
</feature>
<reference evidence="3" key="1">
    <citation type="submission" date="2016-10" db="EMBL/GenBank/DDBJ databases">
        <authorList>
            <person name="Varghese N."/>
        </authorList>
    </citation>
    <scope>NUCLEOTIDE SEQUENCE [LARGE SCALE GENOMIC DNA]</scope>
    <source>
        <strain evidence="3">DSM 12489</strain>
    </source>
</reference>
<evidence type="ECO:0000313" key="3">
    <source>
        <dbReference type="Proteomes" id="UP000182589"/>
    </source>
</evidence>
<organism evidence="2 3">
    <name type="scientific">Alicyclobacillus hesperidum</name>
    <dbReference type="NCBI Taxonomy" id="89784"/>
    <lineage>
        <taxon>Bacteria</taxon>
        <taxon>Bacillati</taxon>
        <taxon>Bacillota</taxon>
        <taxon>Bacilli</taxon>
        <taxon>Bacillales</taxon>
        <taxon>Alicyclobacillaceae</taxon>
        <taxon>Alicyclobacillus</taxon>
    </lineage>
</organism>
<protein>
    <submittedName>
        <fullName evidence="2">Sugar phosphate isomerase/epimerase</fullName>
    </submittedName>
</protein>
<dbReference type="STRING" id="89784.SAMN04489725_10196"/>
<evidence type="ECO:0000313" key="2">
    <source>
        <dbReference type="EMBL" id="SDW02493.1"/>
    </source>
</evidence>
<dbReference type="PANTHER" id="PTHR12110">
    <property type="entry name" value="HYDROXYPYRUVATE ISOMERASE"/>
    <property type="match status" value="1"/>
</dbReference>
<evidence type="ECO:0000259" key="1">
    <source>
        <dbReference type="Pfam" id="PF01261"/>
    </source>
</evidence>
<dbReference type="Proteomes" id="UP000182589">
    <property type="component" value="Unassembled WGS sequence"/>
</dbReference>
<name>A0A1H2Q5S5_9BACL</name>
<accession>A0A1H2Q5S5</accession>